<dbReference type="FunFam" id="3.40.50.970:FF:000007">
    <property type="entry name" value="Acetolactate synthase"/>
    <property type="match status" value="1"/>
</dbReference>
<keyword evidence="2 3" id="KW-0786">Thiamine pyrophosphate</keyword>
<dbReference type="RefSeq" id="WP_151653313.1">
    <property type="nucleotide sequence ID" value="NZ_WBVX01000034.1"/>
</dbReference>
<gene>
    <name evidence="7" type="ORF">F9L08_23590</name>
</gene>
<sequence length="546" mass="57277">MSSKTTVGQALIELLEAHDVDTVFGIPGVHTAELYRGLAGSGIRHVTPRDEQDAGFMADGYARVSGKPGVCLLITGPGLTNAITPMAQARADSIPMLVISGVNARHTLGHYRGHLHELPDQSATMRTIALSSERLEQPGDLVALVGRAFARMKSGRPGPVHIEIPTDLMEAPFEGAPLKPLKKAAAAFDTDKISDAATLCAEARRPLILAGGGANRACDAISTLAQMLDAPVVTTTNARGLLGRHPLMVQASPSLPPIRQLIAEADLVIAIGTQFGPTDYDMYVDGGFEPPARTIRIDVDPDAAATSYPAALSLTGDAALIVEALASSLRDLSHAERDGGKERASVATEAAYRSLSSKMQALIEVLDTIRDTLPGSIIVGDSTQLAYAGNLFFEADDPRSWFNASTGYGALGFGPPAAVGASLAQSGAPVVCLVGDGGFQFCLGTLGTAVDEKAPVIFVVWNNHGYQEIEDYMLSREIEPVGVRPTAPDFVKLAQAYGIAGEHIRLTNGDNQDALRPGALDLAQLATALRTARAVEGPALIEITTP</sequence>
<comment type="similarity">
    <text evidence="1 3">Belongs to the TPP enzyme family.</text>
</comment>
<dbReference type="Pfam" id="PF00205">
    <property type="entry name" value="TPP_enzyme_M"/>
    <property type="match status" value="1"/>
</dbReference>
<evidence type="ECO:0000256" key="1">
    <source>
        <dbReference type="ARBA" id="ARBA00007812"/>
    </source>
</evidence>
<dbReference type="InterPro" id="IPR029061">
    <property type="entry name" value="THDP-binding"/>
</dbReference>
<feature type="domain" description="Thiamine pyrophosphate enzyme central" evidence="4">
    <location>
        <begin position="193"/>
        <end position="325"/>
    </location>
</feature>
<reference evidence="7 8" key="1">
    <citation type="submission" date="2019-09" db="EMBL/GenBank/DDBJ databases">
        <title>Taxonomic organization of the family Brucellaceae based on a phylogenomic approach.</title>
        <authorList>
            <person name="Leclercq S."/>
            <person name="Cloeckaert A."/>
            <person name="Zygmunt M.S."/>
        </authorList>
    </citation>
    <scope>NUCLEOTIDE SEQUENCE [LARGE SCALE GENOMIC DNA]</scope>
    <source>
        <strain evidence="7 8">WS1830</strain>
    </source>
</reference>
<evidence type="ECO:0000259" key="6">
    <source>
        <dbReference type="Pfam" id="PF02776"/>
    </source>
</evidence>
<evidence type="ECO:0000313" key="7">
    <source>
        <dbReference type="EMBL" id="KAB2678824.1"/>
    </source>
</evidence>
<dbReference type="SUPFAM" id="SSF52467">
    <property type="entry name" value="DHS-like NAD/FAD-binding domain"/>
    <property type="match status" value="1"/>
</dbReference>
<dbReference type="Pfam" id="PF02776">
    <property type="entry name" value="TPP_enzyme_N"/>
    <property type="match status" value="1"/>
</dbReference>
<dbReference type="Proteomes" id="UP000481643">
    <property type="component" value="Unassembled WGS sequence"/>
</dbReference>
<dbReference type="PANTHER" id="PTHR18968:SF13">
    <property type="entry name" value="ACETOLACTATE SYNTHASE CATALYTIC SUBUNIT, MITOCHONDRIAL"/>
    <property type="match status" value="1"/>
</dbReference>
<dbReference type="Gene3D" id="3.40.50.1220">
    <property type="entry name" value="TPP-binding domain"/>
    <property type="match status" value="1"/>
</dbReference>
<organism evidence="7 8">
    <name type="scientific">Brucella tritici</name>
    <dbReference type="NCBI Taxonomy" id="94626"/>
    <lineage>
        <taxon>Bacteria</taxon>
        <taxon>Pseudomonadati</taxon>
        <taxon>Pseudomonadota</taxon>
        <taxon>Alphaproteobacteria</taxon>
        <taxon>Hyphomicrobiales</taxon>
        <taxon>Brucellaceae</taxon>
        <taxon>Brucella/Ochrobactrum group</taxon>
        <taxon>Brucella</taxon>
    </lineage>
</organism>
<evidence type="ECO:0000313" key="8">
    <source>
        <dbReference type="Proteomes" id="UP000481643"/>
    </source>
</evidence>
<evidence type="ECO:0000256" key="2">
    <source>
        <dbReference type="ARBA" id="ARBA00023052"/>
    </source>
</evidence>
<dbReference type="GO" id="GO:0009099">
    <property type="term" value="P:L-valine biosynthetic process"/>
    <property type="evidence" value="ECO:0007669"/>
    <property type="project" value="TreeGrafter"/>
</dbReference>
<evidence type="ECO:0000259" key="5">
    <source>
        <dbReference type="Pfam" id="PF02775"/>
    </source>
</evidence>
<comment type="caution">
    <text evidence="7">The sequence shown here is derived from an EMBL/GenBank/DDBJ whole genome shotgun (WGS) entry which is preliminary data.</text>
</comment>
<dbReference type="Pfam" id="PF02775">
    <property type="entry name" value="TPP_enzyme_C"/>
    <property type="match status" value="1"/>
</dbReference>
<feature type="domain" description="Thiamine pyrophosphate enzyme N-terminal TPP-binding" evidence="6">
    <location>
        <begin position="6"/>
        <end position="123"/>
    </location>
</feature>
<proteinExistence type="inferred from homology"/>
<evidence type="ECO:0000256" key="3">
    <source>
        <dbReference type="RuleBase" id="RU362132"/>
    </source>
</evidence>
<dbReference type="InterPro" id="IPR029035">
    <property type="entry name" value="DHS-like_NAD/FAD-binding_dom"/>
</dbReference>
<dbReference type="InterPro" id="IPR012001">
    <property type="entry name" value="Thiamin_PyroP_enz_TPP-bd_dom"/>
</dbReference>
<feature type="domain" description="Thiamine pyrophosphate enzyme TPP-binding" evidence="5">
    <location>
        <begin position="384"/>
        <end position="543"/>
    </location>
</feature>
<evidence type="ECO:0000259" key="4">
    <source>
        <dbReference type="Pfam" id="PF00205"/>
    </source>
</evidence>
<dbReference type="PANTHER" id="PTHR18968">
    <property type="entry name" value="THIAMINE PYROPHOSPHATE ENZYMES"/>
    <property type="match status" value="1"/>
</dbReference>
<dbReference type="SUPFAM" id="SSF52518">
    <property type="entry name" value="Thiamin diphosphate-binding fold (THDP-binding)"/>
    <property type="match status" value="2"/>
</dbReference>
<dbReference type="EMBL" id="WBVX01000034">
    <property type="protein sequence ID" value="KAB2678824.1"/>
    <property type="molecule type" value="Genomic_DNA"/>
</dbReference>
<dbReference type="GO" id="GO:0005948">
    <property type="term" value="C:acetolactate synthase complex"/>
    <property type="evidence" value="ECO:0007669"/>
    <property type="project" value="TreeGrafter"/>
</dbReference>
<dbReference type="InterPro" id="IPR011766">
    <property type="entry name" value="TPP_enzyme_TPP-bd"/>
</dbReference>
<accession>A0A6L3Y687</accession>
<dbReference type="InterPro" id="IPR045229">
    <property type="entry name" value="TPP_enz"/>
</dbReference>
<dbReference type="CDD" id="cd00568">
    <property type="entry name" value="TPP_enzymes"/>
    <property type="match status" value="1"/>
</dbReference>
<dbReference type="AlphaFoldDB" id="A0A6L3Y687"/>
<dbReference type="NCBIfam" id="NF005712">
    <property type="entry name" value="PRK07524.1"/>
    <property type="match status" value="1"/>
</dbReference>
<dbReference type="GO" id="GO:0009097">
    <property type="term" value="P:isoleucine biosynthetic process"/>
    <property type="evidence" value="ECO:0007669"/>
    <property type="project" value="TreeGrafter"/>
</dbReference>
<dbReference type="GO" id="GO:0000287">
    <property type="term" value="F:magnesium ion binding"/>
    <property type="evidence" value="ECO:0007669"/>
    <property type="project" value="InterPro"/>
</dbReference>
<dbReference type="GO" id="GO:0030976">
    <property type="term" value="F:thiamine pyrophosphate binding"/>
    <property type="evidence" value="ECO:0007669"/>
    <property type="project" value="InterPro"/>
</dbReference>
<name>A0A6L3Y687_9HYPH</name>
<dbReference type="Gene3D" id="3.40.50.970">
    <property type="match status" value="2"/>
</dbReference>
<protein>
    <submittedName>
        <fullName evidence="7">5-guanidino-2-oxopentanoate decarboxylase</fullName>
    </submittedName>
</protein>
<dbReference type="CDD" id="cd07035">
    <property type="entry name" value="TPP_PYR_POX_like"/>
    <property type="match status" value="1"/>
</dbReference>
<dbReference type="InterPro" id="IPR012000">
    <property type="entry name" value="Thiamin_PyroP_enz_cen_dom"/>
</dbReference>
<dbReference type="GO" id="GO:0003984">
    <property type="term" value="F:acetolactate synthase activity"/>
    <property type="evidence" value="ECO:0007669"/>
    <property type="project" value="TreeGrafter"/>
</dbReference>
<dbReference type="GO" id="GO:0050660">
    <property type="term" value="F:flavin adenine dinucleotide binding"/>
    <property type="evidence" value="ECO:0007669"/>
    <property type="project" value="TreeGrafter"/>
</dbReference>